<protein>
    <submittedName>
        <fullName evidence="3">Non-structural kinase</fullName>
    </submittedName>
</protein>
<organism evidence="3">
    <name type="scientific">Latid herpesvirus 1</name>
    <dbReference type="NCBI Taxonomy" id="3096545"/>
    <lineage>
        <taxon>Viruses</taxon>
        <taxon>Duplodnaviria</taxon>
        <taxon>Heunggongvirae</taxon>
        <taxon>Peploviricota</taxon>
        <taxon>Herviviricetes</taxon>
        <taxon>Herpesvirales</taxon>
    </lineage>
</organism>
<dbReference type="GO" id="GO:0005524">
    <property type="term" value="F:ATP binding"/>
    <property type="evidence" value="ECO:0007669"/>
    <property type="project" value="InterPro"/>
</dbReference>
<dbReference type="InterPro" id="IPR011009">
    <property type="entry name" value="Kinase-like_dom_sf"/>
</dbReference>
<keyword evidence="3" id="KW-0808">Transferase</keyword>
<dbReference type="InterPro" id="IPR051681">
    <property type="entry name" value="Ser/Thr_Kinases-Pseudokinases"/>
</dbReference>
<sequence length="833" mass="91705">MSNPGVQALSGAIIEMFKRTAASGGSSRSGKSGKPAASGTRAPRPLPPRAPESSDEEVDGGFPPPPADIPHPFQTQHQYTYRDPEQFNATFSIVTSTQQTAMAREVSQGVELKVKTLDEALAAMDLQDPDAEAEPAERRGRRQQPQRFAVPGQGYLFSCPSEVPVPIKFAQRRKRWDFGTRVSVPEEPPVAIDFSRLLKLGSGTFGTVYKIGDLAAKFLEARTDGAQNYVCEEAMLLSRISHPNINSFIRAFVFEEAGSRAAAVLTFTELASMSLFDLISQPRWQDSGSGAMRRYHRPRFERHTLEGLKHLHSLGVVHKDIKTENVLIFVSENHLVAKLADVGCAVRGVCADRSGTPCYQAPETLALGINSSAGDMWSWGGLLWELNTGEEEPPVDYQNVFKVLGGYRDPELNLLAERRGCIHRNHFPHKPADGALEDAILSKGHALPPAVLVMLKRLFRLNPADRPTAAQLLRYARYSDPDQMLGVSLPDPRLEAEAPGSVELVSIPQLELSGVIERVPLAEDVMESRANWGAVPVTRAGEFVPGELFFKHKIRNNQRLMGAKRAVKLTDEMLTRVRFSPDGLSAMHSEWWYRWEDKLVILYVLHGSAISPGAVERVMVEGMRLSKEDPHIAPIFHYTVGTVGDFVYGAVVTEALESLGTVSWSALGAKSRVRNSLIIAKQLARLLHSLRVTHSQKIYLRPDILQPRNFLVSEGSAEDAFRFNVITAVLDDPLREAPPSTLATALGAPEKPLLGVYRDAILQNMCTGVSADDDTFKGALKGPLSNPETLKPLNLPRQTISDEFIDTRFNFIRIDPPPFLLAQTQVAADGCAQ</sequence>
<dbReference type="InterPro" id="IPR008271">
    <property type="entry name" value="Ser/Thr_kinase_AS"/>
</dbReference>
<keyword evidence="3" id="KW-0418">Kinase</keyword>
<dbReference type="SUPFAM" id="SSF56112">
    <property type="entry name" value="Protein kinase-like (PK-like)"/>
    <property type="match status" value="1"/>
</dbReference>
<dbReference type="InterPro" id="IPR000719">
    <property type="entry name" value="Prot_kinase_dom"/>
</dbReference>
<feature type="region of interest" description="Disordered" evidence="1">
    <location>
        <begin position="20"/>
        <end position="74"/>
    </location>
</feature>
<dbReference type="PROSITE" id="PS00108">
    <property type="entry name" value="PROTEIN_KINASE_ST"/>
    <property type="match status" value="1"/>
</dbReference>
<evidence type="ECO:0000256" key="1">
    <source>
        <dbReference type="SAM" id="MobiDB-lite"/>
    </source>
</evidence>
<feature type="domain" description="Protein kinase" evidence="2">
    <location>
        <begin position="194"/>
        <end position="478"/>
    </location>
</feature>
<evidence type="ECO:0000259" key="2">
    <source>
        <dbReference type="PROSITE" id="PS50011"/>
    </source>
</evidence>
<dbReference type="SMART" id="SM00220">
    <property type="entry name" value="S_TKc"/>
    <property type="match status" value="1"/>
</dbReference>
<dbReference type="Gene3D" id="3.30.200.20">
    <property type="entry name" value="Phosphorylase Kinase, domain 1"/>
    <property type="match status" value="1"/>
</dbReference>
<feature type="region of interest" description="Disordered" evidence="1">
    <location>
        <begin position="125"/>
        <end position="147"/>
    </location>
</feature>
<reference evidence="3" key="2">
    <citation type="journal article" date="2024" name="Virology">
        <title>Novel viruses discovered in metatranscriptomic analysis of farmed barramundi in Asia and Australia.</title>
        <authorList>
            <person name="Mercer L.K."/>
            <person name="Harding E.F."/>
            <person name="Sridhar T."/>
            <person name="White P.A."/>
        </authorList>
    </citation>
    <scope>NUCLEOTIDE SEQUENCE</scope>
</reference>
<dbReference type="GO" id="GO:0004674">
    <property type="term" value="F:protein serine/threonine kinase activity"/>
    <property type="evidence" value="ECO:0007669"/>
    <property type="project" value="TreeGrafter"/>
</dbReference>
<name>A0AB33V6L9_9VIRU</name>
<accession>A0AB33V6L9</accession>
<dbReference type="PANTHER" id="PTHR44329">
    <property type="entry name" value="SERINE/THREONINE-PROTEIN KINASE TNNI3K-RELATED"/>
    <property type="match status" value="1"/>
</dbReference>
<feature type="compositionally biased region" description="Low complexity" evidence="1">
    <location>
        <begin position="21"/>
        <end position="43"/>
    </location>
</feature>
<reference evidence="3" key="1">
    <citation type="submission" date="2023-06" db="EMBL/GenBank/DDBJ databases">
        <authorList>
            <person name="Mercer L.K."/>
            <person name="Harding E.F."/>
            <person name="Sridhar T."/>
            <person name="White P.A."/>
        </authorList>
    </citation>
    <scope>NUCLEOTIDE SEQUENCE</scope>
</reference>
<evidence type="ECO:0000313" key="3">
    <source>
        <dbReference type="EMBL" id="DBA59411.1"/>
    </source>
</evidence>
<dbReference type="EMBL" id="BK064844">
    <property type="protein sequence ID" value="DBA59411.1"/>
    <property type="molecule type" value="Genomic_DNA"/>
</dbReference>
<dbReference type="Pfam" id="PF00069">
    <property type="entry name" value="Pkinase"/>
    <property type="match status" value="1"/>
</dbReference>
<dbReference type="Gene3D" id="1.10.510.10">
    <property type="entry name" value="Transferase(Phosphotransferase) domain 1"/>
    <property type="match status" value="1"/>
</dbReference>
<dbReference type="PROSITE" id="PS50011">
    <property type="entry name" value="PROTEIN_KINASE_DOM"/>
    <property type="match status" value="1"/>
</dbReference>
<proteinExistence type="predicted"/>